<name>A0A2U3RCX1_ORITS</name>
<evidence type="ECO:0000313" key="2">
    <source>
        <dbReference type="EMBL" id="SPR11074.1"/>
    </source>
</evidence>
<dbReference type="InterPro" id="IPR036770">
    <property type="entry name" value="Ankyrin_rpt-contain_sf"/>
</dbReference>
<organism evidence="2 3">
    <name type="scientific">Orientia tsutsugamushi</name>
    <name type="common">Rickettsia tsutsugamushi</name>
    <dbReference type="NCBI Taxonomy" id="784"/>
    <lineage>
        <taxon>Bacteria</taxon>
        <taxon>Pseudomonadati</taxon>
        <taxon>Pseudomonadota</taxon>
        <taxon>Alphaproteobacteria</taxon>
        <taxon>Rickettsiales</taxon>
        <taxon>Rickettsiaceae</taxon>
        <taxon>Rickettsieae</taxon>
        <taxon>Orientia</taxon>
    </lineage>
</organism>
<dbReference type="RefSeq" id="WP_197709536.1">
    <property type="nucleotide sequence ID" value="NZ_CP044031.1"/>
</dbReference>
<proteinExistence type="predicted"/>
<dbReference type="EMBL" id="LS398547">
    <property type="protein sequence ID" value="SPR06331.1"/>
    <property type="molecule type" value="Genomic_DNA"/>
</dbReference>
<gene>
    <name evidence="1" type="ORF">UT176_00930</name>
    <name evidence="2" type="ORF">UT76HP_01877</name>
</gene>
<dbReference type="Gene3D" id="1.25.40.20">
    <property type="entry name" value="Ankyrin repeat-containing domain"/>
    <property type="match status" value="1"/>
</dbReference>
<evidence type="ECO:0000313" key="4">
    <source>
        <dbReference type="Proteomes" id="UP000244960"/>
    </source>
</evidence>
<dbReference type="AlphaFoldDB" id="A0A2U3RCX1"/>
<dbReference type="SUPFAM" id="SSF48403">
    <property type="entry name" value="Ankyrin repeat"/>
    <property type="match status" value="1"/>
</dbReference>
<dbReference type="Proteomes" id="UP000244943">
    <property type="component" value="Chromosome I"/>
</dbReference>
<dbReference type="GeneID" id="89460603"/>
<protein>
    <submittedName>
        <fullName evidence="2">Ankyrin</fullName>
    </submittedName>
</protein>
<evidence type="ECO:0000313" key="3">
    <source>
        <dbReference type="Proteomes" id="UP000244943"/>
    </source>
</evidence>
<reference evidence="2" key="1">
    <citation type="submission" date="2018-03" db="EMBL/GenBank/DDBJ databases">
        <authorList>
            <person name="Keele B.F."/>
        </authorList>
    </citation>
    <scope>NUCLEOTIDE SEQUENCE [LARGE SCALE GENOMIC DNA]</scope>
    <source>
        <strain evidence="1">UT176</strain>
        <strain evidence="2">UT76</strain>
    </source>
</reference>
<accession>A0A2U3RCX1</accession>
<reference evidence="3 4" key="2">
    <citation type="submission" date="2018-03" db="EMBL/GenBank/DDBJ databases">
        <authorList>
            <person name="Batty M. E."/>
            <person name="Batty M E."/>
        </authorList>
    </citation>
    <scope>NUCLEOTIDE SEQUENCE [LARGE SCALE GENOMIC DNA]</scope>
</reference>
<dbReference type="EMBL" id="LS398552">
    <property type="protein sequence ID" value="SPR11074.1"/>
    <property type="molecule type" value="Genomic_DNA"/>
</dbReference>
<sequence length="58" mass="6627">MNIKDNQGNTLLSDAVRSKYIEHLDVILKHNSTTSINKKYDEGKTLLHIAVLDEIIVY</sequence>
<dbReference type="Proteomes" id="UP000244960">
    <property type="component" value="Chromosome I"/>
</dbReference>
<evidence type="ECO:0000313" key="1">
    <source>
        <dbReference type="EMBL" id="SPR06331.1"/>
    </source>
</evidence>